<accession>A0A2P2QUK3</accession>
<sequence>MTFDHRYYVMMINTLDLLKQYFRYTTKHSIPLLTHLSSSRSITFNI</sequence>
<reference evidence="1" key="1">
    <citation type="submission" date="2018-02" db="EMBL/GenBank/DDBJ databases">
        <title>Rhizophora mucronata_Transcriptome.</title>
        <authorList>
            <person name="Meera S.P."/>
            <person name="Sreeshan A."/>
            <person name="Augustine A."/>
        </authorList>
    </citation>
    <scope>NUCLEOTIDE SEQUENCE</scope>
    <source>
        <tissue evidence="1">Leaf</tissue>
    </source>
</reference>
<organism evidence="1">
    <name type="scientific">Rhizophora mucronata</name>
    <name type="common">Asiatic mangrove</name>
    <dbReference type="NCBI Taxonomy" id="61149"/>
    <lineage>
        <taxon>Eukaryota</taxon>
        <taxon>Viridiplantae</taxon>
        <taxon>Streptophyta</taxon>
        <taxon>Embryophyta</taxon>
        <taxon>Tracheophyta</taxon>
        <taxon>Spermatophyta</taxon>
        <taxon>Magnoliopsida</taxon>
        <taxon>eudicotyledons</taxon>
        <taxon>Gunneridae</taxon>
        <taxon>Pentapetalae</taxon>
        <taxon>rosids</taxon>
        <taxon>fabids</taxon>
        <taxon>Malpighiales</taxon>
        <taxon>Rhizophoraceae</taxon>
        <taxon>Rhizophora</taxon>
    </lineage>
</organism>
<evidence type="ECO:0000313" key="1">
    <source>
        <dbReference type="EMBL" id="MBX70689.1"/>
    </source>
</evidence>
<protein>
    <submittedName>
        <fullName evidence="1">Uncharacterized protein</fullName>
    </submittedName>
</protein>
<dbReference type="EMBL" id="GGEC01090205">
    <property type="protein sequence ID" value="MBX70689.1"/>
    <property type="molecule type" value="Transcribed_RNA"/>
</dbReference>
<proteinExistence type="predicted"/>
<name>A0A2P2QUK3_RHIMU</name>
<dbReference type="AlphaFoldDB" id="A0A2P2QUK3"/>